<evidence type="ECO:0000259" key="1">
    <source>
        <dbReference type="Pfam" id="PF13556"/>
    </source>
</evidence>
<proteinExistence type="predicted"/>
<name>A0AAW5JKY9_9FIRM</name>
<dbReference type="EMBL" id="JAKNJB010000036">
    <property type="protein sequence ID" value="MCG4528500.1"/>
    <property type="molecule type" value="Genomic_DNA"/>
</dbReference>
<dbReference type="Pfam" id="PF13556">
    <property type="entry name" value="HTH_30"/>
    <property type="match status" value="1"/>
</dbReference>
<dbReference type="Gene3D" id="1.10.10.2840">
    <property type="entry name" value="PucR C-terminal helix-turn-helix domain"/>
    <property type="match status" value="1"/>
</dbReference>
<evidence type="ECO:0000313" key="5">
    <source>
        <dbReference type="Proteomes" id="UP001204562"/>
    </source>
</evidence>
<dbReference type="InterPro" id="IPR042070">
    <property type="entry name" value="PucR_C-HTH_sf"/>
</dbReference>
<feature type="domain" description="PucR C-terminal helix-turn-helix" evidence="1">
    <location>
        <begin position="450"/>
        <end position="507"/>
    </location>
</feature>
<dbReference type="EMBL" id="JANFYS010000018">
    <property type="protein sequence ID" value="MCQ4770736.1"/>
    <property type="molecule type" value="Genomic_DNA"/>
</dbReference>
<dbReference type="Proteomes" id="UP001204562">
    <property type="component" value="Unassembled WGS sequence"/>
</dbReference>
<organism evidence="3 5">
    <name type="scientific">Intestinimonas massiliensis</name>
    <name type="common">ex Afouda et al. 2020</name>
    <dbReference type="NCBI Taxonomy" id="1673721"/>
    <lineage>
        <taxon>Bacteria</taxon>
        <taxon>Bacillati</taxon>
        <taxon>Bacillota</taxon>
        <taxon>Clostridia</taxon>
        <taxon>Eubacteriales</taxon>
        <taxon>Intestinimonas</taxon>
    </lineage>
</organism>
<reference evidence="3" key="2">
    <citation type="submission" date="2022-06" db="EMBL/GenBank/DDBJ databases">
        <title>Isolation of gut microbiota from human fecal samples.</title>
        <authorList>
            <person name="Pamer E.G."/>
            <person name="Barat B."/>
            <person name="Waligurski E."/>
            <person name="Medina S."/>
            <person name="Paddock L."/>
            <person name="Mostad J."/>
        </authorList>
    </citation>
    <scope>NUCLEOTIDE SEQUENCE</scope>
    <source>
        <strain evidence="3">DFI.9.91</strain>
    </source>
</reference>
<protein>
    <submittedName>
        <fullName evidence="3">Helix-turn-helix domain-containing protein</fullName>
    </submittedName>
</protein>
<comment type="caution">
    <text evidence="3">The sequence shown here is derived from an EMBL/GenBank/DDBJ whole genome shotgun (WGS) entry which is preliminary data.</text>
</comment>
<reference evidence="2 4" key="1">
    <citation type="submission" date="2022-01" db="EMBL/GenBank/DDBJ databases">
        <title>Collection of gut derived symbiotic bacterial strains cultured from healthy donors.</title>
        <authorList>
            <person name="Lin H."/>
            <person name="Kohout C."/>
            <person name="Waligurski E."/>
            <person name="Pamer E.G."/>
        </authorList>
    </citation>
    <scope>NUCLEOTIDE SEQUENCE [LARGE SCALE GENOMIC DNA]</scope>
    <source>
        <strain evidence="2 4">DFI.3.7</strain>
    </source>
</reference>
<evidence type="ECO:0000313" key="3">
    <source>
        <dbReference type="EMBL" id="MCQ4770736.1"/>
    </source>
</evidence>
<dbReference type="RefSeq" id="WP_238074852.1">
    <property type="nucleotide sequence ID" value="NZ_JAKNJB010000036.1"/>
</dbReference>
<evidence type="ECO:0000313" key="4">
    <source>
        <dbReference type="Proteomes" id="UP001200313"/>
    </source>
</evidence>
<accession>A0AAW5JKY9</accession>
<dbReference type="InterPro" id="IPR025736">
    <property type="entry name" value="PucR_C-HTH_dom"/>
</dbReference>
<gene>
    <name evidence="2" type="ORF">L0P79_15740</name>
    <name evidence="3" type="ORF">NE579_09695</name>
</gene>
<dbReference type="Proteomes" id="UP001200313">
    <property type="component" value="Unassembled WGS sequence"/>
</dbReference>
<dbReference type="AlphaFoldDB" id="A0AAW5JKY9"/>
<evidence type="ECO:0000313" key="2">
    <source>
        <dbReference type="EMBL" id="MCG4528500.1"/>
    </source>
</evidence>
<keyword evidence="4" id="KW-1185">Reference proteome</keyword>
<dbReference type="InterPro" id="IPR051448">
    <property type="entry name" value="CdaR-like_regulators"/>
</dbReference>
<sequence>MLSLRFLCRQLEPFVIQGPPATSEDACSHHMELLEEQETLRADRLYLGGPEARKVLETARIERGTVALLAGMDSADRPVPLPGCVILLFSCSLAKLYNTVAASIVQAEEWQLHYQVLSEKGCDIRELLTFAARSAEGGAALLDPKGRIIETIGIEEGSYLGNQLALTGALPQETLRKIFSSSLPPDCHRQQDIPGTDLALYIRRIAHDGEVLCMLLVEERHRQIQRDVRSLCDCTAECLRQRLLSQGPVQWGAATKEFQRCWEDIMERRLINRGEIRAALSQLPFPVRKYNQVIIISFRGECASVPYHYVLNRLRDFFPETNMAVYEKDIVLLLSYAERTFVLPALEEDQPLSTFLARYNAIMMVGNGTKNDEGLGSIYLLCKRTIELAYLLRENTGQRIFFSENYLIYSIIDLCVQRYLEAESNDDILYLTHPAVTALTRYDREHNTDLRDVLFHYLLNNRNLTATANAMYMHRNTINNKVNQIKKLIQLNLDEPRLSQRLLLSCQIMRYYEIVMQREMQ</sequence>
<dbReference type="PANTHER" id="PTHR33744">
    <property type="entry name" value="CARBOHYDRATE DIACID REGULATOR"/>
    <property type="match status" value="1"/>
</dbReference>